<feature type="transmembrane region" description="Helical" evidence="1">
    <location>
        <begin position="6"/>
        <end position="29"/>
    </location>
</feature>
<keyword evidence="1" id="KW-0812">Transmembrane</keyword>
<evidence type="ECO:0000256" key="1">
    <source>
        <dbReference type="SAM" id="Phobius"/>
    </source>
</evidence>
<keyword evidence="1" id="KW-0472">Membrane</keyword>
<protein>
    <submittedName>
        <fullName evidence="2">Uncharacterized protein</fullName>
    </submittedName>
</protein>
<proteinExistence type="predicted"/>
<keyword evidence="1" id="KW-1133">Transmembrane helix</keyword>
<evidence type="ECO:0000313" key="2">
    <source>
        <dbReference type="EMBL" id="BAT88831.1"/>
    </source>
</evidence>
<evidence type="ECO:0000313" key="3">
    <source>
        <dbReference type="Proteomes" id="UP000291084"/>
    </source>
</evidence>
<keyword evidence="3" id="KW-1185">Reference proteome</keyword>
<sequence length="195" mass="23151">MNLCHFHLSILFLPSLILPSIVLCIVKFYHFLNLPFSIHLLFHAIYLPSYYFNLVFTVCYFYCLSNLIFQCQTKNYKNNPPFVLKSKTEPHKLVLERRSRSHFLVIILHKFLYQICMTATVVSSSKLLERFSRVACCQRFSKQKMKWCSPSLDNLLHVLRCACCLDNDEKKREMKNNFINNGVERRIELEVWSVI</sequence>
<name>A0A0S3S7M8_PHAAN</name>
<dbReference type="EMBL" id="AP015038">
    <property type="protein sequence ID" value="BAT88831.1"/>
    <property type="molecule type" value="Genomic_DNA"/>
</dbReference>
<dbReference type="AlphaFoldDB" id="A0A0S3S7M8"/>
<feature type="transmembrane region" description="Helical" evidence="1">
    <location>
        <begin position="50"/>
        <end position="69"/>
    </location>
</feature>
<reference evidence="2 3" key="1">
    <citation type="journal article" date="2015" name="Sci. Rep.">
        <title>The power of single molecule real-time sequencing technology in the de novo assembly of a eukaryotic genome.</title>
        <authorList>
            <person name="Sakai H."/>
            <person name="Naito K."/>
            <person name="Ogiso-Tanaka E."/>
            <person name="Takahashi Y."/>
            <person name="Iseki K."/>
            <person name="Muto C."/>
            <person name="Satou K."/>
            <person name="Teruya K."/>
            <person name="Shiroma A."/>
            <person name="Shimoji M."/>
            <person name="Hirano T."/>
            <person name="Itoh T."/>
            <person name="Kaga A."/>
            <person name="Tomooka N."/>
        </authorList>
    </citation>
    <scope>NUCLEOTIDE SEQUENCE [LARGE SCALE GENOMIC DNA]</scope>
    <source>
        <strain evidence="3">cv. Shumari</strain>
    </source>
</reference>
<dbReference type="Proteomes" id="UP000291084">
    <property type="component" value="Chromosome 5"/>
</dbReference>
<gene>
    <name evidence="2" type="primary">Vigan.05G245600</name>
    <name evidence="2" type="ORF">VIGAN_05245600</name>
</gene>
<accession>A0A0S3S7M8</accession>
<organism evidence="2 3">
    <name type="scientific">Vigna angularis var. angularis</name>
    <dbReference type="NCBI Taxonomy" id="157739"/>
    <lineage>
        <taxon>Eukaryota</taxon>
        <taxon>Viridiplantae</taxon>
        <taxon>Streptophyta</taxon>
        <taxon>Embryophyta</taxon>
        <taxon>Tracheophyta</taxon>
        <taxon>Spermatophyta</taxon>
        <taxon>Magnoliopsida</taxon>
        <taxon>eudicotyledons</taxon>
        <taxon>Gunneridae</taxon>
        <taxon>Pentapetalae</taxon>
        <taxon>rosids</taxon>
        <taxon>fabids</taxon>
        <taxon>Fabales</taxon>
        <taxon>Fabaceae</taxon>
        <taxon>Papilionoideae</taxon>
        <taxon>50 kb inversion clade</taxon>
        <taxon>NPAAA clade</taxon>
        <taxon>indigoferoid/millettioid clade</taxon>
        <taxon>Phaseoleae</taxon>
        <taxon>Vigna</taxon>
    </lineage>
</organism>